<evidence type="ECO:0000256" key="2">
    <source>
        <dbReference type="ARBA" id="ARBA00022505"/>
    </source>
</evidence>
<feature type="domain" description="Moybdenum cofactor oxidoreductase dimerisation" evidence="6">
    <location>
        <begin position="252"/>
        <end position="370"/>
    </location>
</feature>
<keyword evidence="3" id="KW-0479">Metal-binding</keyword>
<organism evidence="7">
    <name type="scientific">Microvirga ossetica</name>
    <dbReference type="NCBI Taxonomy" id="1882682"/>
    <lineage>
        <taxon>Bacteria</taxon>
        <taxon>Pseudomonadati</taxon>
        <taxon>Pseudomonadota</taxon>
        <taxon>Alphaproteobacteria</taxon>
        <taxon>Hyphomicrobiales</taxon>
        <taxon>Methylobacteriaceae</taxon>
        <taxon>Microvirga</taxon>
    </lineage>
</organism>
<dbReference type="PANTHER" id="PTHR19372:SF7">
    <property type="entry name" value="SULFITE OXIDASE, MITOCHONDRIAL"/>
    <property type="match status" value="1"/>
</dbReference>
<name>A0A1B2EGH0_9HYPH</name>
<dbReference type="KEGG" id="moc:BB934_13235"/>
<proteinExistence type="predicted"/>
<keyword evidence="4" id="KW-0560">Oxidoreductase</keyword>
<dbReference type="PANTHER" id="PTHR19372">
    <property type="entry name" value="SULFITE REDUCTASE"/>
    <property type="match status" value="1"/>
</dbReference>
<evidence type="ECO:0000259" key="6">
    <source>
        <dbReference type="Pfam" id="PF03404"/>
    </source>
</evidence>
<sequence>MQDKPKLGFALSAKMGLSLLGEVPLVAETPEELLDDDTTPIAHFFVRNNGLMPQPTGDPEGWSFVVDGEVERPLRLTLAELKSRFPHKTYRMVLECGGNGRSFFEPQAAGNPWTNGGAGCAEWTGVSLSDVLREAGLKETALFTGHFGADPDKHGSHEHQAMSRGVPIAKALEEHTLLVWAMNGEPLPFLHGGPLRLIVPGWPGSLSQKWLTRIWIRNREHDGPGMTGLSYRLPVHPLPPGSDGKGVALRILESMPVRSIVSAPADGAHYPEGTRAIHIRGAAWAGDDAVARVDVTLDGGATWTEAAMTPPRNRYDWVRWQASASLPGDGPYEIFARATDSQGRAQPFHAANWNPNGYGCNVMHRVRVTVGPEA</sequence>
<feature type="domain" description="Oxidoreductase molybdopterin-binding" evidence="5">
    <location>
        <begin position="54"/>
        <end position="223"/>
    </location>
</feature>
<evidence type="ECO:0000256" key="1">
    <source>
        <dbReference type="ARBA" id="ARBA00001924"/>
    </source>
</evidence>
<dbReference type="Pfam" id="PF03404">
    <property type="entry name" value="Mo-co_dimer"/>
    <property type="match status" value="1"/>
</dbReference>
<dbReference type="GO" id="GO:0008482">
    <property type="term" value="F:sulfite oxidase activity"/>
    <property type="evidence" value="ECO:0007669"/>
    <property type="project" value="TreeGrafter"/>
</dbReference>
<evidence type="ECO:0000313" key="7">
    <source>
        <dbReference type="EMBL" id="ANY79058.1"/>
    </source>
</evidence>
<dbReference type="GO" id="GO:0043546">
    <property type="term" value="F:molybdopterin cofactor binding"/>
    <property type="evidence" value="ECO:0007669"/>
    <property type="project" value="TreeGrafter"/>
</dbReference>
<dbReference type="GO" id="GO:0006790">
    <property type="term" value="P:sulfur compound metabolic process"/>
    <property type="evidence" value="ECO:0007669"/>
    <property type="project" value="TreeGrafter"/>
</dbReference>
<evidence type="ECO:0000259" key="5">
    <source>
        <dbReference type="Pfam" id="PF00174"/>
    </source>
</evidence>
<dbReference type="Gene3D" id="2.60.40.650">
    <property type="match status" value="1"/>
</dbReference>
<dbReference type="SUPFAM" id="SSF56524">
    <property type="entry name" value="Oxidoreductase molybdopterin-binding domain"/>
    <property type="match status" value="1"/>
</dbReference>
<dbReference type="SUPFAM" id="SSF81296">
    <property type="entry name" value="E set domains"/>
    <property type="match status" value="1"/>
</dbReference>
<reference evidence="7" key="1">
    <citation type="submission" date="2016-07" db="EMBL/GenBank/DDBJ databases">
        <title>Microvirga ossetica sp. nov. a new species of rhizobia isolated from root nodules of the legume species Vicia alpestris Steven originated from North Ossetia region in the Caucasus.</title>
        <authorList>
            <person name="Safronova V.I."/>
            <person name="Kuznetsova I.G."/>
            <person name="Sazanova A.L."/>
            <person name="Belimov A."/>
            <person name="Andronov E."/>
            <person name="Osledkin Y.S."/>
            <person name="Onishchuk O.P."/>
            <person name="Kurchak O.N."/>
            <person name="Shaposhnikov A.I."/>
            <person name="Willems A."/>
            <person name="Tikhonovich I.A."/>
        </authorList>
    </citation>
    <scope>NUCLEOTIDE SEQUENCE [LARGE SCALE GENOMIC DNA]</scope>
    <source>
        <strain evidence="7">V5/3M</strain>
    </source>
</reference>
<evidence type="ECO:0000256" key="3">
    <source>
        <dbReference type="ARBA" id="ARBA00022723"/>
    </source>
</evidence>
<accession>A0A1B2EGH0</accession>
<dbReference type="InterPro" id="IPR008335">
    <property type="entry name" value="Mopterin_OxRdtase_euk"/>
</dbReference>
<dbReference type="OrthoDB" id="9778777at2"/>
<dbReference type="PRINTS" id="PR00407">
    <property type="entry name" value="EUMOPTERIN"/>
</dbReference>
<dbReference type="InterPro" id="IPR014756">
    <property type="entry name" value="Ig_E-set"/>
</dbReference>
<dbReference type="GO" id="GO:0020037">
    <property type="term" value="F:heme binding"/>
    <property type="evidence" value="ECO:0007669"/>
    <property type="project" value="TreeGrafter"/>
</dbReference>
<dbReference type="InterPro" id="IPR036374">
    <property type="entry name" value="OxRdtase_Mopterin-bd_sf"/>
</dbReference>
<keyword evidence="2" id="KW-0500">Molybdenum</keyword>
<evidence type="ECO:0000256" key="4">
    <source>
        <dbReference type="ARBA" id="ARBA00023002"/>
    </source>
</evidence>
<dbReference type="CDD" id="cd02110">
    <property type="entry name" value="SO_family_Moco_dimer"/>
    <property type="match status" value="1"/>
</dbReference>
<dbReference type="Pfam" id="PF00174">
    <property type="entry name" value="Oxidored_molyb"/>
    <property type="match status" value="1"/>
</dbReference>
<dbReference type="EMBL" id="CP016616">
    <property type="protein sequence ID" value="ANY79058.1"/>
    <property type="molecule type" value="Genomic_DNA"/>
</dbReference>
<dbReference type="RefSeq" id="WP_099510073.1">
    <property type="nucleotide sequence ID" value="NZ_CP016616.1"/>
</dbReference>
<dbReference type="AlphaFoldDB" id="A0A1B2EGH0"/>
<comment type="cofactor">
    <cofactor evidence="1">
        <name>Mo-molybdopterin</name>
        <dbReference type="ChEBI" id="CHEBI:71302"/>
    </cofactor>
</comment>
<dbReference type="InterPro" id="IPR000572">
    <property type="entry name" value="OxRdtase_Mopterin-bd_dom"/>
</dbReference>
<dbReference type="InterPro" id="IPR005066">
    <property type="entry name" value="MoCF_OxRdtse_dimer"/>
</dbReference>
<dbReference type="GO" id="GO:0030151">
    <property type="term" value="F:molybdenum ion binding"/>
    <property type="evidence" value="ECO:0007669"/>
    <property type="project" value="InterPro"/>
</dbReference>
<gene>
    <name evidence="7" type="ORF">BB934_13235</name>
</gene>
<dbReference type="Gene3D" id="3.90.420.10">
    <property type="entry name" value="Oxidoreductase, molybdopterin-binding domain"/>
    <property type="match status" value="1"/>
</dbReference>
<protein>
    <submittedName>
        <fullName evidence="7">Molybdopterin containing oxidoreductase</fullName>
    </submittedName>
</protein>